<dbReference type="AlphaFoldDB" id="A0AAN7UYM2"/>
<accession>A0AAN7UYM2</accession>
<dbReference type="Proteomes" id="UP001305414">
    <property type="component" value="Unassembled WGS sequence"/>
</dbReference>
<comment type="caution">
    <text evidence="1">The sequence shown here is derived from an EMBL/GenBank/DDBJ whole genome shotgun (WGS) entry which is preliminary data.</text>
</comment>
<sequence length="85" mass="9261">MGIIAVPRTAPTPLPELTRPSARPRLAWNQVPTAVAPATKIAPVPAALTRLWVTKIWTYVLEFARPSKPPTWSAVPTIRSTVGPR</sequence>
<dbReference type="EMBL" id="JAWHQM010000048">
    <property type="protein sequence ID" value="KAK5635081.1"/>
    <property type="molecule type" value="Genomic_DNA"/>
</dbReference>
<organism evidence="1 2">
    <name type="scientific">Xylaria bambusicola</name>
    <dbReference type="NCBI Taxonomy" id="326684"/>
    <lineage>
        <taxon>Eukaryota</taxon>
        <taxon>Fungi</taxon>
        <taxon>Dikarya</taxon>
        <taxon>Ascomycota</taxon>
        <taxon>Pezizomycotina</taxon>
        <taxon>Sordariomycetes</taxon>
        <taxon>Xylariomycetidae</taxon>
        <taxon>Xylariales</taxon>
        <taxon>Xylariaceae</taxon>
        <taxon>Xylaria</taxon>
    </lineage>
</organism>
<protein>
    <submittedName>
        <fullName evidence="1">Uncharacterized protein</fullName>
    </submittedName>
</protein>
<name>A0AAN7UYM2_9PEZI</name>
<gene>
    <name evidence="1" type="ORF">RRF57_010793</name>
</gene>
<evidence type="ECO:0000313" key="2">
    <source>
        <dbReference type="Proteomes" id="UP001305414"/>
    </source>
</evidence>
<proteinExistence type="predicted"/>
<reference evidence="1 2" key="1">
    <citation type="submission" date="2023-10" db="EMBL/GenBank/DDBJ databases">
        <title>Draft genome sequence of Xylaria bambusicola isolate GMP-LS, the root and basal stem rot pathogen of sugarcane in Indonesia.</title>
        <authorList>
            <person name="Selvaraj P."/>
            <person name="Muralishankar V."/>
            <person name="Muruganantham S."/>
            <person name="Sp S."/>
            <person name="Haryani S."/>
            <person name="Lau K.J.X."/>
            <person name="Naqvi N.I."/>
        </authorList>
    </citation>
    <scope>NUCLEOTIDE SEQUENCE [LARGE SCALE GENOMIC DNA]</scope>
    <source>
        <strain evidence="1">GMP-LS</strain>
    </source>
</reference>
<evidence type="ECO:0000313" key="1">
    <source>
        <dbReference type="EMBL" id="KAK5635081.1"/>
    </source>
</evidence>
<keyword evidence="2" id="KW-1185">Reference proteome</keyword>